<gene>
    <name evidence="4" type="ORF">SO694_00067159</name>
</gene>
<dbReference type="InterPro" id="IPR036869">
    <property type="entry name" value="J_dom_sf"/>
</dbReference>
<dbReference type="InterPro" id="IPR001623">
    <property type="entry name" value="DnaJ_domain"/>
</dbReference>
<feature type="compositionally biased region" description="Low complexity" evidence="2">
    <location>
        <begin position="1"/>
        <end position="10"/>
    </location>
</feature>
<accession>A0ABR1FQT5</accession>
<dbReference type="Gene3D" id="1.10.287.110">
    <property type="entry name" value="DnaJ domain"/>
    <property type="match status" value="1"/>
</dbReference>
<dbReference type="EMBL" id="JBBJCI010000290">
    <property type="protein sequence ID" value="KAK7235763.1"/>
    <property type="molecule type" value="Genomic_DNA"/>
</dbReference>
<dbReference type="SUPFAM" id="SSF46565">
    <property type="entry name" value="Chaperone J-domain"/>
    <property type="match status" value="1"/>
</dbReference>
<sequence length="601" mass="63627">MAAAKAWLAAKENHGRSAAPTPKRANEQLLSGLRPGKPGGSPDANLLSALGCALQDSNRRASSDDPHAALLVASLVRLRHAGDGAGRPRFPSVDVSDLKPSRLPEAARAAVAAWAAGALAPDHCGLVLEASFEAGDHDALALASGLPAAALSAADRWLSETLLRKGAAAVAAETAALCAREALLDADGAAAKLTAEQCDCAIDRDLLTRAERDGADAAPPRRWRLRAEVMRELVRLGAPAEARDACESDALQDLMGRIEAKKATKDELERALKTHRKTADLAALGLAAPPTSEGELRKAYHKMARAHHPDKGGDPAKFRRLKDAYTRATKQFKRAHPAKQEEAEKPEEEAEKPEKPEEEDEAREGEAMAKEDKDERVRDEDDVEEGKATDSDAEDATPPPSPKATDSSSDAASSSSEHATTVEACAARARHAAATVNRLAQLAMLWSRTVAEVCPPENDEAEAALDALARSRLEEATGGGDDHVLVSAVNRLLASARDAVNASAYAAGARQPVLDASEAVNEAIEAARAPLARTRRGDAMAARRRDPVARAGDDLVRYRVSIAAIDLKSACDRAARATHRCAQARPVWKSTGGTPVRQKLL</sequence>
<feature type="coiled-coil region" evidence="1">
    <location>
        <begin position="251"/>
        <end position="278"/>
    </location>
</feature>
<evidence type="ECO:0000256" key="1">
    <source>
        <dbReference type="SAM" id="Coils"/>
    </source>
</evidence>
<feature type="region of interest" description="Disordered" evidence="2">
    <location>
        <begin position="330"/>
        <end position="419"/>
    </location>
</feature>
<feature type="compositionally biased region" description="Low complexity" evidence="2">
    <location>
        <begin position="403"/>
        <end position="416"/>
    </location>
</feature>
<feature type="compositionally biased region" description="Acidic residues" evidence="2">
    <location>
        <begin position="344"/>
        <end position="363"/>
    </location>
</feature>
<dbReference type="PROSITE" id="PS50076">
    <property type="entry name" value="DNAJ_2"/>
    <property type="match status" value="1"/>
</dbReference>
<feature type="region of interest" description="Disordered" evidence="2">
    <location>
        <begin position="1"/>
        <end position="44"/>
    </location>
</feature>
<name>A0ABR1FQT5_AURAN</name>
<keyword evidence="1" id="KW-0175">Coiled coil</keyword>
<comment type="caution">
    <text evidence="4">The sequence shown here is derived from an EMBL/GenBank/DDBJ whole genome shotgun (WGS) entry which is preliminary data.</text>
</comment>
<evidence type="ECO:0000259" key="3">
    <source>
        <dbReference type="PROSITE" id="PS50076"/>
    </source>
</evidence>
<feature type="domain" description="J" evidence="3">
    <location>
        <begin position="279"/>
        <end position="333"/>
    </location>
</feature>
<evidence type="ECO:0000313" key="4">
    <source>
        <dbReference type="EMBL" id="KAK7235763.1"/>
    </source>
</evidence>
<feature type="compositionally biased region" description="Basic and acidic residues" evidence="2">
    <location>
        <begin position="364"/>
        <end position="390"/>
    </location>
</feature>
<dbReference type="CDD" id="cd06257">
    <property type="entry name" value="DnaJ"/>
    <property type="match status" value="1"/>
</dbReference>
<keyword evidence="5" id="KW-1185">Reference proteome</keyword>
<dbReference type="SMART" id="SM00271">
    <property type="entry name" value="DnaJ"/>
    <property type="match status" value="1"/>
</dbReference>
<dbReference type="Proteomes" id="UP001363151">
    <property type="component" value="Unassembled WGS sequence"/>
</dbReference>
<protein>
    <recommendedName>
        <fullName evidence="3">J domain-containing protein</fullName>
    </recommendedName>
</protein>
<evidence type="ECO:0000256" key="2">
    <source>
        <dbReference type="SAM" id="MobiDB-lite"/>
    </source>
</evidence>
<proteinExistence type="predicted"/>
<reference evidence="4 5" key="1">
    <citation type="submission" date="2024-03" db="EMBL/GenBank/DDBJ databases">
        <title>Aureococcus anophagefferens CCMP1851 and Kratosvirus quantuckense: Draft genome of a second virus-susceptible host strain in the model system.</title>
        <authorList>
            <person name="Chase E."/>
            <person name="Truchon A.R."/>
            <person name="Schepens W."/>
            <person name="Wilhelm S.W."/>
        </authorList>
    </citation>
    <scope>NUCLEOTIDE SEQUENCE [LARGE SCALE GENOMIC DNA]</scope>
    <source>
        <strain evidence="4 5">CCMP1851</strain>
    </source>
</reference>
<organism evidence="4 5">
    <name type="scientific">Aureococcus anophagefferens</name>
    <name type="common">Harmful bloom alga</name>
    <dbReference type="NCBI Taxonomy" id="44056"/>
    <lineage>
        <taxon>Eukaryota</taxon>
        <taxon>Sar</taxon>
        <taxon>Stramenopiles</taxon>
        <taxon>Ochrophyta</taxon>
        <taxon>Pelagophyceae</taxon>
        <taxon>Pelagomonadales</taxon>
        <taxon>Pelagomonadaceae</taxon>
        <taxon>Aureococcus</taxon>
    </lineage>
</organism>
<evidence type="ECO:0000313" key="5">
    <source>
        <dbReference type="Proteomes" id="UP001363151"/>
    </source>
</evidence>